<dbReference type="Gene3D" id="3.90.180.10">
    <property type="entry name" value="Medium-chain alcohol dehydrogenases, catalytic domain"/>
    <property type="match status" value="1"/>
</dbReference>
<name>A0A0H5BZK7_CYBJN</name>
<dbReference type="CDD" id="cd05288">
    <property type="entry name" value="PGDH"/>
    <property type="match status" value="1"/>
</dbReference>
<dbReference type="Pfam" id="PF16884">
    <property type="entry name" value="ADH_N_2"/>
    <property type="match status" value="1"/>
</dbReference>
<evidence type="ECO:0000259" key="3">
    <source>
        <dbReference type="Pfam" id="PF16884"/>
    </source>
</evidence>
<dbReference type="EMBL" id="CDQK01000001">
    <property type="protein sequence ID" value="CEP20928.1"/>
    <property type="molecule type" value="Genomic_DNA"/>
</dbReference>
<evidence type="ECO:0008006" key="6">
    <source>
        <dbReference type="Google" id="ProtNLM"/>
    </source>
</evidence>
<sequence length="367" mass="41186">MIKAQQILLTKYTDFDRPIVFDDTEDSNFKLITKEYDVSDDELLRHGEIFIQVIYLSNDPAQKGWFAPYKSYKAVTPLGEIAPADGIARVLASKNPRFPKGCYVETFTGWCDYRILDTQREKCHIVDPHKVPLAKYLSLFGGTTMTAYFTVFHYAPQVQNRVWMVTGAAGAAGSSCVQFISKVLNPKLVIAVAGGKDKCHWVETLGSRVKCLDYKDPGYKKDLFKLLNADKSEIDVLIDHVGGWILNNAIMYMSDFSTVVQVGAVAGYNSPSDGFTNYANVITKRITIKGMIVMDHAAEFGQAAHRISQWLKDGTLDVNNFPEHIVQAIGPNFTNVPQLWTQLFQGVNRGKYITQVNEYAQGRESRL</sequence>
<dbReference type="Proteomes" id="UP000038830">
    <property type="component" value="Unassembled WGS sequence"/>
</dbReference>
<protein>
    <recommendedName>
        <fullName evidence="6">NAD(P)-binding protein</fullName>
    </recommendedName>
</protein>
<feature type="domain" description="Oxidoreductase N-terminal" evidence="3">
    <location>
        <begin position="26"/>
        <end position="119"/>
    </location>
</feature>
<evidence type="ECO:0000259" key="2">
    <source>
        <dbReference type="Pfam" id="PF00107"/>
    </source>
</evidence>
<dbReference type="InterPro" id="IPR045010">
    <property type="entry name" value="MDR_fam"/>
</dbReference>
<keyword evidence="1" id="KW-0560">Oxidoreductase</keyword>
<dbReference type="Pfam" id="PF00107">
    <property type="entry name" value="ADH_zinc_N"/>
    <property type="match status" value="1"/>
</dbReference>
<dbReference type="PANTHER" id="PTHR43205">
    <property type="entry name" value="PROSTAGLANDIN REDUCTASE"/>
    <property type="match status" value="1"/>
</dbReference>
<dbReference type="InterPro" id="IPR011032">
    <property type="entry name" value="GroES-like_sf"/>
</dbReference>
<dbReference type="AlphaFoldDB" id="A0A0H5BZK7"/>
<dbReference type="InterPro" id="IPR036291">
    <property type="entry name" value="NAD(P)-bd_dom_sf"/>
</dbReference>
<evidence type="ECO:0000256" key="1">
    <source>
        <dbReference type="ARBA" id="ARBA00023002"/>
    </source>
</evidence>
<evidence type="ECO:0000313" key="4">
    <source>
        <dbReference type="EMBL" id="CEP20928.1"/>
    </source>
</evidence>
<dbReference type="PANTHER" id="PTHR43205:SF19">
    <property type="entry name" value="ENOYL REDUCTASE (ER) DOMAIN-CONTAINING PROTEIN"/>
    <property type="match status" value="1"/>
</dbReference>
<feature type="domain" description="Alcohol dehydrogenase-like C-terminal" evidence="2">
    <location>
        <begin position="182"/>
        <end position="307"/>
    </location>
</feature>
<dbReference type="SUPFAM" id="SSF50129">
    <property type="entry name" value="GroES-like"/>
    <property type="match status" value="1"/>
</dbReference>
<dbReference type="GO" id="GO:0016628">
    <property type="term" value="F:oxidoreductase activity, acting on the CH-CH group of donors, NAD or NADP as acceptor"/>
    <property type="evidence" value="ECO:0007669"/>
    <property type="project" value="InterPro"/>
</dbReference>
<proteinExistence type="predicted"/>
<dbReference type="InterPro" id="IPR013149">
    <property type="entry name" value="ADH-like_C"/>
</dbReference>
<evidence type="ECO:0000313" key="5">
    <source>
        <dbReference type="Proteomes" id="UP000038830"/>
    </source>
</evidence>
<dbReference type="SUPFAM" id="SSF51735">
    <property type="entry name" value="NAD(P)-binding Rossmann-fold domains"/>
    <property type="match status" value="1"/>
</dbReference>
<dbReference type="InterPro" id="IPR041694">
    <property type="entry name" value="ADH_N_2"/>
</dbReference>
<gene>
    <name evidence="4" type="ORF">BN1211_0912</name>
</gene>
<dbReference type="Gene3D" id="3.40.50.720">
    <property type="entry name" value="NAD(P)-binding Rossmann-like Domain"/>
    <property type="match status" value="1"/>
</dbReference>
<reference evidence="5" key="1">
    <citation type="journal article" date="2015" name="J. Biotechnol.">
        <title>The structure of the Cyberlindnera jadinii genome and its relation to Candida utilis analyzed by the occurrence of single nucleotide polymorphisms.</title>
        <authorList>
            <person name="Rupp O."/>
            <person name="Brinkrolf K."/>
            <person name="Buerth C."/>
            <person name="Kunigo M."/>
            <person name="Schneider J."/>
            <person name="Jaenicke S."/>
            <person name="Goesmann A."/>
            <person name="Puehler A."/>
            <person name="Jaeger K.-E."/>
            <person name="Ernst J.F."/>
        </authorList>
    </citation>
    <scope>NUCLEOTIDE SEQUENCE [LARGE SCALE GENOMIC DNA]</scope>
    <source>
        <strain evidence="5">ATCC 18201 / CBS 1600 / BCRC 20928 / JCM 3617 / NBRC 0987 / NRRL Y-1542</strain>
    </source>
</reference>
<accession>A0A0H5BZK7</accession>
<organism evidence="4 5">
    <name type="scientific">Cyberlindnera jadinii (strain ATCC 18201 / CBS 1600 / BCRC 20928 / JCM 3617 / NBRC 0987 / NRRL Y-1542)</name>
    <name type="common">Torula yeast</name>
    <name type="synonym">Candida utilis</name>
    <dbReference type="NCBI Taxonomy" id="983966"/>
    <lineage>
        <taxon>Eukaryota</taxon>
        <taxon>Fungi</taxon>
        <taxon>Dikarya</taxon>
        <taxon>Ascomycota</taxon>
        <taxon>Saccharomycotina</taxon>
        <taxon>Saccharomycetes</taxon>
        <taxon>Phaffomycetales</taxon>
        <taxon>Phaffomycetaceae</taxon>
        <taxon>Cyberlindnera</taxon>
    </lineage>
</organism>